<evidence type="ECO:0000313" key="3">
    <source>
        <dbReference type="Proteomes" id="UP000243797"/>
    </source>
</evidence>
<protein>
    <submittedName>
        <fullName evidence="2">Uncharacterized protein</fullName>
    </submittedName>
</protein>
<dbReference type="AlphaFoldDB" id="A0A2K1QN08"/>
<accession>A0A2K1QN08</accession>
<proteinExistence type="predicted"/>
<dbReference type="InParanoid" id="A0A2K1QN08"/>
<comment type="caution">
    <text evidence="2">The sequence shown here is derived from an EMBL/GenBank/DDBJ whole genome shotgun (WGS) entry which is preliminary data.</text>
</comment>
<dbReference type="Proteomes" id="UP000243797">
    <property type="component" value="Unassembled WGS sequence"/>
</dbReference>
<organism evidence="2 3">
    <name type="scientific">Sphaceloma murrayae</name>
    <dbReference type="NCBI Taxonomy" id="2082308"/>
    <lineage>
        <taxon>Eukaryota</taxon>
        <taxon>Fungi</taxon>
        <taxon>Dikarya</taxon>
        <taxon>Ascomycota</taxon>
        <taxon>Pezizomycotina</taxon>
        <taxon>Dothideomycetes</taxon>
        <taxon>Dothideomycetidae</taxon>
        <taxon>Myriangiales</taxon>
        <taxon>Elsinoaceae</taxon>
        <taxon>Sphaceloma</taxon>
    </lineage>
</organism>
<evidence type="ECO:0000313" key="2">
    <source>
        <dbReference type="EMBL" id="PNS16527.1"/>
    </source>
</evidence>
<keyword evidence="3" id="KW-1185">Reference proteome</keyword>
<dbReference type="EMBL" id="NKHZ01000057">
    <property type="protein sequence ID" value="PNS16527.1"/>
    <property type="molecule type" value="Genomic_DNA"/>
</dbReference>
<sequence length="413" mass="46893">MASSEMAGFVCRSCARRAQSITPSTRSLRHFSQSSRPRRSHAVPDFTSTSSSELNEVLSTLRNDHILPAYLNRSQQRLVFRKKYRSELENSSVTVSVEHEDFELKALDRGQTMAERKPLVKKAIDLVTQEKAWGQVYPLLEGLAKIRDATDQATMEKLIRRAAMEGRFGVVVQCLKAAERTGLTMRDKYVFKGVLRGLRQIVERRGWEQGALDRAIRYGNEVAVLMVDGEHMSSKRIPRKEAAVVEGNPLKNPISMATWLELHAVRAYKYGNEQDDTSKLKAYHDRIVSCFNAKRAPEWLSATPLDIPNQFLRLLPLWQGVLLTNKVLRTELPPKSKSLQDFAVSCGESLSKTVSYLREQGDHPEGSYAATAIAEYDIARKHIYSKDRHEVRPAKESKPKKEVEKREAPVEEN</sequence>
<feature type="compositionally biased region" description="Polar residues" evidence="1">
    <location>
        <begin position="25"/>
        <end position="35"/>
    </location>
</feature>
<dbReference type="OrthoDB" id="5405126at2759"/>
<gene>
    <name evidence="2" type="ORF">CAC42_261</name>
</gene>
<reference evidence="2 3" key="1">
    <citation type="submission" date="2017-06" db="EMBL/GenBank/DDBJ databases">
        <title>Draft genome sequence of a variant of Elsinoe murrayae.</title>
        <authorList>
            <person name="Cheng Q."/>
        </authorList>
    </citation>
    <scope>NUCLEOTIDE SEQUENCE [LARGE SCALE GENOMIC DNA]</scope>
    <source>
        <strain evidence="2 3">CQ-2017a</strain>
    </source>
</reference>
<feature type="region of interest" description="Disordered" evidence="1">
    <location>
        <begin position="387"/>
        <end position="413"/>
    </location>
</feature>
<feature type="region of interest" description="Disordered" evidence="1">
    <location>
        <begin position="25"/>
        <end position="49"/>
    </location>
</feature>
<dbReference type="STRING" id="2082308.A0A2K1QN08"/>
<evidence type="ECO:0000256" key="1">
    <source>
        <dbReference type="SAM" id="MobiDB-lite"/>
    </source>
</evidence>
<name>A0A2K1QN08_9PEZI</name>